<feature type="domain" description="NodB homology" evidence="2">
    <location>
        <begin position="46"/>
        <end position="229"/>
    </location>
</feature>
<dbReference type="CDD" id="cd10917">
    <property type="entry name" value="CE4_NodB_like_6s_7s"/>
    <property type="match status" value="1"/>
</dbReference>
<name>A0A9J6Z906_9BACL</name>
<dbReference type="PANTHER" id="PTHR10587">
    <property type="entry name" value="GLYCOSYL TRANSFERASE-RELATED"/>
    <property type="match status" value="1"/>
</dbReference>
<gene>
    <name evidence="3" type="ORF">NAG76_11280</name>
</gene>
<dbReference type="KEGG" id="plig:NAG76_11280"/>
<dbReference type="AlphaFoldDB" id="A0A9J6Z906"/>
<dbReference type="InterPro" id="IPR050248">
    <property type="entry name" value="Polysacc_deacetylase_ArnD"/>
</dbReference>
<protein>
    <submittedName>
        <fullName evidence="3">Polysaccharide deacetylase family protein</fullName>
    </submittedName>
</protein>
<organism evidence="3 4">
    <name type="scientific">Candidatus Pristimantibacillus lignocellulolyticus</name>
    <dbReference type="NCBI Taxonomy" id="2994561"/>
    <lineage>
        <taxon>Bacteria</taxon>
        <taxon>Bacillati</taxon>
        <taxon>Bacillota</taxon>
        <taxon>Bacilli</taxon>
        <taxon>Bacillales</taxon>
        <taxon>Paenibacillaceae</taxon>
        <taxon>Candidatus Pristimantibacillus</taxon>
    </lineage>
</organism>
<dbReference type="Gene3D" id="3.20.20.370">
    <property type="entry name" value="Glycoside hydrolase/deacetylase"/>
    <property type="match status" value="1"/>
</dbReference>
<accession>A0A9J6Z906</accession>
<dbReference type="InterPro" id="IPR002509">
    <property type="entry name" value="NODB_dom"/>
</dbReference>
<dbReference type="GO" id="GO:0005975">
    <property type="term" value="P:carbohydrate metabolic process"/>
    <property type="evidence" value="ECO:0007669"/>
    <property type="project" value="InterPro"/>
</dbReference>
<dbReference type="InterPro" id="IPR011330">
    <property type="entry name" value="Glyco_hydro/deAcase_b/a-brl"/>
</dbReference>
<evidence type="ECO:0000256" key="1">
    <source>
        <dbReference type="SAM" id="SignalP"/>
    </source>
</evidence>
<dbReference type="Pfam" id="PF01522">
    <property type="entry name" value="Polysacc_deac_1"/>
    <property type="match status" value="1"/>
</dbReference>
<reference evidence="3" key="1">
    <citation type="submission" date="2022-05" db="EMBL/GenBank/DDBJ databases">
        <title>Novel bacterial taxa in a minimal lignocellulolytic consortium and its capacity to transform plastics disclosed by genome-resolved metagenomics.</title>
        <authorList>
            <person name="Rodriguez C.A.D."/>
            <person name="Diaz-Garcia L."/>
            <person name="Herrera K."/>
            <person name="Tarazona N.A."/>
            <person name="Sproer C."/>
            <person name="Overmann J."/>
            <person name="Jimenez D.J."/>
        </authorList>
    </citation>
    <scope>NUCLEOTIDE SEQUENCE</scope>
    <source>
        <strain evidence="3">MAG5</strain>
    </source>
</reference>
<dbReference type="EMBL" id="CP097899">
    <property type="protein sequence ID" value="URN92483.1"/>
    <property type="molecule type" value="Genomic_DNA"/>
</dbReference>
<feature type="chain" id="PRO_5039925053" evidence="1">
    <location>
        <begin position="20"/>
        <end position="249"/>
    </location>
</feature>
<dbReference type="Proteomes" id="UP001056756">
    <property type="component" value="Chromosome"/>
</dbReference>
<dbReference type="PROSITE" id="PS51677">
    <property type="entry name" value="NODB"/>
    <property type="match status" value="1"/>
</dbReference>
<evidence type="ECO:0000259" key="2">
    <source>
        <dbReference type="PROSITE" id="PS51677"/>
    </source>
</evidence>
<keyword evidence="1" id="KW-0732">Signal</keyword>
<sequence>MKKWSLLLLAFLCSNVLTAFETIDRKDRAYYEKTGYIIWEVKTDQKKIALTFDDGPDQNSTSEILDLLEQYGAKATFFVVGNKVKNNPELLRREYNEGHEIGNHTYKHLHMNRQVSLDAIQEEIEQTGNEIMNITGQYPTLFRPPGGVYTENSVQLVKQLGYKTILWSWHQDTNDWRHPGTQKIINKVLTNARNGDIVLMHDFNPGTKQTVNALKIILPALIERGFELVTVSELMNSAETELLFPDELK</sequence>
<dbReference type="GO" id="GO:0016810">
    <property type="term" value="F:hydrolase activity, acting on carbon-nitrogen (but not peptide) bonds"/>
    <property type="evidence" value="ECO:0007669"/>
    <property type="project" value="InterPro"/>
</dbReference>
<dbReference type="SUPFAM" id="SSF88713">
    <property type="entry name" value="Glycoside hydrolase/deacetylase"/>
    <property type="match status" value="1"/>
</dbReference>
<evidence type="ECO:0000313" key="3">
    <source>
        <dbReference type="EMBL" id="URN92483.1"/>
    </source>
</evidence>
<feature type="signal peptide" evidence="1">
    <location>
        <begin position="1"/>
        <end position="19"/>
    </location>
</feature>
<proteinExistence type="predicted"/>
<evidence type="ECO:0000313" key="4">
    <source>
        <dbReference type="Proteomes" id="UP001056756"/>
    </source>
</evidence>